<reference evidence="3 4" key="1">
    <citation type="submission" date="2020-08" db="EMBL/GenBank/DDBJ databases">
        <title>Genomic Encyclopedia of Type Strains, Phase IV (KMG-IV): sequencing the most valuable type-strain genomes for metagenomic binning, comparative biology and taxonomic classification.</title>
        <authorList>
            <person name="Goeker M."/>
        </authorList>
    </citation>
    <scope>NUCLEOTIDE SEQUENCE [LARGE SCALE GENOMIC DNA]</scope>
    <source>
        <strain evidence="3 4">DSM 5391</strain>
    </source>
</reference>
<proteinExistence type="predicted"/>
<dbReference type="EMBL" id="JACHGK010000002">
    <property type="protein sequence ID" value="MBB6444415.1"/>
    <property type="molecule type" value="Genomic_DNA"/>
</dbReference>
<keyword evidence="1" id="KW-0812">Transmembrane</keyword>
<feature type="transmembrane region" description="Helical" evidence="1">
    <location>
        <begin position="144"/>
        <end position="166"/>
    </location>
</feature>
<feature type="transmembrane region" description="Helical" evidence="1">
    <location>
        <begin position="61"/>
        <end position="84"/>
    </location>
</feature>
<dbReference type="Proteomes" id="UP000531594">
    <property type="component" value="Unassembled WGS sequence"/>
</dbReference>
<dbReference type="RefSeq" id="WP_184523440.1">
    <property type="nucleotide sequence ID" value="NZ_JACHGK010000002.1"/>
</dbReference>
<dbReference type="Pfam" id="PF02517">
    <property type="entry name" value="Rce1-like"/>
    <property type="match status" value="1"/>
</dbReference>
<dbReference type="InterPro" id="IPR052710">
    <property type="entry name" value="CAAX_protease"/>
</dbReference>
<keyword evidence="4" id="KW-1185">Reference proteome</keyword>
<dbReference type="PANTHER" id="PTHR36435:SF1">
    <property type="entry name" value="CAAX AMINO TERMINAL PROTEASE FAMILY PROTEIN"/>
    <property type="match status" value="1"/>
</dbReference>
<accession>A0A7X0LUG7</accession>
<organism evidence="3 4">
    <name type="scientific">Bacillus benzoevorans</name>
    <dbReference type="NCBI Taxonomy" id="1456"/>
    <lineage>
        <taxon>Bacteria</taxon>
        <taxon>Bacillati</taxon>
        <taxon>Bacillota</taxon>
        <taxon>Bacilli</taxon>
        <taxon>Bacillales</taxon>
        <taxon>Bacillaceae</taxon>
        <taxon>Bacillus</taxon>
    </lineage>
</organism>
<dbReference type="AlphaFoldDB" id="A0A7X0LUG7"/>
<keyword evidence="1" id="KW-0472">Membrane</keyword>
<keyword evidence="1" id="KW-1133">Transmembrane helix</keyword>
<feature type="transmembrane region" description="Helical" evidence="1">
    <location>
        <begin position="178"/>
        <end position="197"/>
    </location>
</feature>
<evidence type="ECO:0000256" key="1">
    <source>
        <dbReference type="SAM" id="Phobius"/>
    </source>
</evidence>
<evidence type="ECO:0000313" key="4">
    <source>
        <dbReference type="Proteomes" id="UP000531594"/>
    </source>
</evidence>
<protein>
    <recommendedName>
        <fullName evidence="2">CAAX prenyl protease 2/Lysostaphin resistance protein A-like domain-containing protein</fullName>
    </recommendedName>
</protein>
<evidence type="ECO:0000313" key="3">
    <source>
        <dbReference type="EMBL" id="MBB6444415.1"/>
    </source>
</evidence>
<feature type="transmembrane region" description="Helical" evidence="1">
    <location>
        <begin position="24"/>
        <end position="49"/>
    </location>
</feature>
<gene>
    <name evidence="3" type="ORF">HNR53_001023</name>
</gene>
<sequence length="251" mass="28326">MESKLQIETDEKINASQANVNNEWLIATGLLLAYSLLNIMMPAGAAFLYKWFNPTTQMGDAQSFIAILVTITPIAIFAILAYLYKKMMKEVPFRWSQFKVKDIGIGVLTTIFIVLVNGIISIIGEQFSYASSSDNQETINELGLSFPILIFVATVLIAPVVEEFFYRKLIMGHIFKHYAKTGLVISSILFGLSHFTIESLTANFNPFNILSYVVMGFFFGLVYYITKRIEASIMAHLMNNLMVTVFYLIVM</sequence>
<feature type="transmembrane region" description="Helical" evidence="1">
    <location>
        <begin position="233"/>
        <end position="250"/>
    </location>
</feature>
<name>A0A7X0LUG7_9BACI</name>
<feature type="transmembrane region" description="Helical" evidence="1">
    <location>
        <begin position="209"/>
        <end position="226"/>
    </location>
</feature>
<dbReference type="GO" id="GO:0080120">
    <property type="term" value="P:CAAX-box protein maturation"/>
    <property type="evidence" value="ECO:0007669"/>
    <property type="project" value="UniProtKB-ARBA"/>
</dbReference>
<comment type="caution">
    <text evidence="3">The sequence shown here is derived from an EMBL/GenBank/DDBJ whole genome shotgun (WGS) entry which is preliminary data.</text>
</comment>
<dbReference type="PANTHER" id="PTHR36435">
    <property type="entry name" value="SLR1288 PROTEIN"/>
    <property type="match status" value="1"/>
</dbReference>
<dbReference type="InterPro" id="IPR003675">
    <property type="entry name" value="Rce1/LyrA-like_dom"/>
</dbReference>
<feature type="domain" description="CAAX prenyl protease 2/Lysostaphin resistance protein A-like" evidence="2">
    <location>
        <begin position="146"/>
        <end position="242"/>
    </location>
</feature>
<dbReference type="GO" id="GO:0004175">
    <property type="term" value="F:endopeptidase activity"/>
    <property type="evidence" value="ECO:0007669"/>
    <property type="project" value="UniProtKB-ARBA"/>
</dbReference>
<feature type="transmembrane region" description="Helical" evidence="1">
    <location>
        <begin position="105"/>
        <end position="124"/>
    </location>
</feature>
<evidence type="ECO:0000259" key="2">
    <source>
        <dbReference type="Pfam" id="PF02517"/>
    </source>
</evidence>